<feature type="region of interest" description="Disordered" evidence="1">
    <location>
        <begin position="311"/>
        <end position="334"/>
    </location>
</feature>
<dbReference type="Proteomes" id="UP000887574">
    <property type="component" value="Unplaced"/>
</dbReference>
<dbReference type="AlphaFoldDB" id="A0A915D3Z2"/>
<evidence type="ECO:0000256" key="1">
    <source>
        <dbReference type="SAM" id="MobiDB-lite"/>
    </source>
</evidence>
<keyword evidence="2" id="KW-1185">Reference proteome</keyword>
<feature type="region of interest" description="Disordered" evidence="1">
    <location>
        <begin position="467"/>
        <end position="488"/>
    </location>
</feature>
<protein>
    <submittedName>
        <fullName evidence="3">Uncharacterized protein</fullName>
    </submittedName>
</protein>
<sequence length="488" mass="53988">MADVIPNGLNACHRFRNQSRNNSTSFVNGYPSSSASTASSAQSPYYAGNGVDSTQPDNNTNSASSNAITASELCKNLIQFAYHLSAAKRKTLEDPELYRTRTHSKTEERLRRKMIRNMIMEMPGKLDHASVVAYRVGAWKTRQSQQNNVAVQPSGHPNHSVNGLSTPLAVFDNQPALNGYHSHTMPRKRIEQENEHEEQQPASVRNNINCSLILKKNAQKELVTKTLVESGETAVTGRRRLNLDIPPELQSEINFSPDHSRRSPYEEQAGSFESAMEPLLLELKQEDISGRKTYNHSKSMALEAILNQTVDSPPASTTESVIRPKKKRHARGSLNRHTLGVDVTWFKDFKNLVTKSSKSSSAAQEHDPPPTTPLPIPHTNSARTESHASPYDMEPSYPNADFNTNLNETSPTKFNTQPRNSSSNNFSLRKLRGLIRQNRSGGSCASAYESVEYLNASTPSTPTSTVIPGLSGDVPPIPPHRTHVSTRV</sequence>
<feature type="region of interest" description="Disordered" evidence="1">
    <location>
        <begin position="356"/>
        <end position="426"/>
    </location>
</feature>
<dbReference type="PANTHER" id="PTHR21586">
    <property type="entry name" value="TIPA"/>
    <property type="match status" value="1"/>
</dbReference>
<reference evidence="3" key="1">
    <citation type="submission" date="2022-11" db="UniProtKB">
        <authorList>
            <consortium name="WormBaseParasite"/>
        </authorList>
    </citation>
    <scope>IDENTIFICATION</scope>
</reference>
<name>A0A915D3Z2_9BILA</name>
<organism evidence="2 3">
    <name type="scientific">Ditylenchus dipsaci</name>
    <dbReference type="NCBI Taxonomy" id="166011"/>
    <lineage>
        <taxon>Eukaryota</taxon>
        <taxon>Metazoa</taxon>
        <taxon>Ecdysozoa</taxon>
        <taxon>Nematoda</taxon>
        <taxon>Chromadorea</taxon>
        <taxon>Rhabditida</taxon>
        <taxon>Tylenchina</taxon>
        <taxon>Tylenchomorpha</taxon>
        <taxon>Sphaerularioidea</taxon>
        <taxon>Anguinidae</taxon>
        <taxon>Anguininae</taxon>
        <taxon>Ditylenchus</taxon>
    </lineage>
</organism>
<feature type="compositionally biased region" description="Polar residues" evidence="1">
    <location>
        <begin position="311"/>
        <end position="320"/>
    </location>
</feature>
<dbReference type="WBParaSite" id="jg15598">
    <property type="protein sequence ID" value="jg15598"/>
    <property type="gene ID" value="jg15598"/>
</dbReference>
<proteinExistence type="predicted"/>
<feature type="compositionally biased region" description="Low complexity" evidence="1">
    <location>
        <begin position="32"/>
        <end position="43"/>
    </location>
</feature>
<accession>A0A915D3Z2</accession>
<evidence type="ECO:0000313" key="3">
    <source>
        <dbReference type="WBParaSite" id="jg15598"/>
    </source>
</evidence>
<dbReference type="InterPro" id="IPR053287">
    <property type="entry name" value="PP2C-like_domain"/>
</dbReference>
<dbReference type="PANTHER" id="PTHR21586:SF0">
    <property type="entry name" value="PP2C-LIKE DOMAIN-CONTAINING PROTEIN CG9801"/>
    <property type="match status" value="1"/>
</dbReference>
<feature type="compositionally biased region" description="Polar residues" evidence="1">
    <location>
        <begin position="20"/>
        <end position="31"/>
    </location>
</feature>
<feature type="compositionally biased region" description="Polar residues" evidence="1">
    <location>
        <begin position="401"/>
        <end position="426"/>
    </location>
</feature>
<evidence type="ECO:0000313" key="2">
    <source>
        <dbReference type="Proteomes" id="UP000887574"/>
    </source>
</evidence>
<feature type="region of interest" description="Disordered" evidence="1">
    <location>
        <begin position="20"/>
        <end position="64"/>
    </location>
</feature>